<keyword evidence="4" id="KW-1185">Reference proteome</keyword>
<dbReference type="Pfam" id="PF13581">
    <property type="entry name" value="HATPase_c_2"/>
    <property type="match status" value="1"/>
</dbReference>
<dbReference type="InterPro" id="IPR003594">
    <property type="entry name" value="HATPase_dom"/>
</dbReference>
<evidence type="ECO:0000313" key="4">
    <source>
        <dbReference type="Proteomes" id="UP001520654"/>
    </source>
</evidence>
<gene>
    <name evidence="3" type="ORF">K7B10_37440</name>
</gene>
<comment type="caution">
    <text evidence="3">The sequence shown here is derived from an EMBL/GenBank/DDBJ whole genome shotgun (WGS) entry which is preliminary data.</text>
</comment>
<keyword evidence="3" id="KW-0547">Nucleotide-binding</keyword>
<protein>
    <submittedName>
        <fullName evidence="3">ATP-binding protein</fullName>
    </submittedName>
</protein>
<dbReference type="CDD" id="cd16936">
    <property type="entry name" value="HATPase_RsbW-like"/>
    <property type="match status" value="1"/>
</dbReference>
<reference evidence="3 4" key="1">
    <citation type="submission" date="2021-08" db="EMBL/GenBank/DDBJ databases">
        <title>Genomic Architecture of Streptomyces flavotricini NGL1 and Streptomyces erythrochromogenes HMS4 With Differential Plant Beneficial attributes and laccase production capabilities.</title>
        <authorList>
            <person name="Salwan R."/>
            <person name="Kaur R."/>
            <person name="Sharma V."/>
        </authorList>
    </citation>
    <scope>NUCLEOTIDE SEQUENCE [LARGE SCALE GENOMIC DNA]</scope>
    <source>
        <strain evidence="3 4">NGL1</strain>
    </source>
</reference>
<dbReference type="InterPro" id="IPR050267">
    <property type="entry name" value="Anti-sigma-factor_SerPK"/>
</dbReference>
<dbReference type="PANTHER" id="PTHR35526">
    <property type="entry name" value="ANTI-SIGMA-F FACTOR RSBW-RELATED"/>
    <property type="match status" value="1"/>
</dbReference>
<feature type="domain" description="Histidine kinase/HSP90-like ATPase" evidence="2">
    <location>
        <begin position="24"/>
        <end position="101"/>
    </location>
</feature>
<dbReference type="PANTHER" id="PTHR35526:SF3">
    <property type="entry name" value="ANTI-SIGMA-F FACTOR RSBW"/>
    <property type="match status" value="1"/>
</dbReference>
<evidence type="ECO:0000313" key="3">
    <source>
        <dbReference type="EMBL" id="MCC0100364.1"/>
    </source>
</evidence>
<keyword evidence="1" id="KW-0808">Transferase</keyword>
<evidence type="ECO:0000256" key="1">
    <source>
        <dbReference type="ARBA" id="ARBA00022527"/>
    </source>
</evidence>
<dbReference type="Proteomes" id="UP001520654">
    <property type="component" value="Unassembled WGS sequence"/>
</dbReference>
<dbReference type="GO" id="GO:0005524">
    <property type="term" value="F:ATP binding"/>
    <property type="evidence" value="ECO:0007669"/>
    <property type="project" value="UniProtKB-KW"/>
</dbReference>
<keyword evidence="3" id="KW-0067">ATP-binding</keyword>
<dbReference type="SUPFAM" id="SSF55874">
    <property type="entry name" value="ATPase domain of HSP90 chaperone/DNA topoisomerase II/histidine kinase"/>
    <property type="match status" value="1"/>
</dbReference>
<dbReference type="Gene3D" id="3.30.565.10">
    <property type="entry name" value="Histidine kinase-like ATPase, C-terminal domain"/>
    <property type="match status" value="1"/>
</dbReference>
<accession>A0ABS8EJI6</accession>
<sequence>MPQQRGAQRVRDRAQIGTPGIRVLDGWDVAEETIDQALLVVSELVTNAVEHARPPVALHLQRPGNDGVLRIEVGDGGPADHEGAWTTSCAPEERGRGRGIIAPMACAHGTRVLAHTVTHWAVLPAAASRGSPG</sequence>
<organism evidence="3 4">
    <name type="scientific">Streptomyces flavotricini</name>
    <dbReference type="NCBI Taxonomy" id="66888"/>
    <lineage>
        <taxon>Bacteria</taxon>
        <taxon>Bacillati</taxon>
        <taxon>Actinomycetota</taxon>
        <taxon>Actinomycetes</taxon>
        <taxon>Kitasatosporales</taxon>
        <taxon>Streptomycetaceae</taxon>
        <taxon>Streptomyces</taxon>
    </lineage>
</organism>
<evidence type="ECO:0000259" key="2">
    <source>
        <dbReference type="Pfam" id="PF13581"/>
    </source>
</evidence>
<dbReference type="InterPro" id="IPR036890">
    <property type="entry name" value="HATPase_C_sf"/>
</dbReference>
<keyword evidence="1" id="KW-0723">Serine/threonine-protein kinase</keyword>
<proteinExistence type="predicted"/>
<name>A0ABS8EJI6_9ACTN</name>
<dbReference type="EMBL" id="JAINUL010000001">
    <property type="protein sequence ID" value="MCC0100364.1"/>
    <property type="molecule type" value="Genomic_DNA"/>
</dbReference>
<keyword evidence="1" id="KW-0418">Kinase</keyword>